<name>A0A177WH26_BATDL</name>
<feature type="compositionally biased region" description="Basic and acidic residues" evidence="1">
    <location>
        <begin position="1086"/>
        <end position="1102"/>
    </location>
</feature>
<evidence type="ECO:0000313" key="2">
    <source>
        <dbReference type="EMBL" id="OAJ39429.1"/>
    </source>
</evidence>
<dbReference type="VEuPathDB" id="FungiDB:BDEG_23278"/>
<evidence type="ECO:0000313" key="3">
    <source>
        <dbReference type="Proteomes" id="UP000077115"/>
    </source>
</evidence>
<organism evidence="2 3">
    <name type="scientific">Batrachochytrium dendrobatidis (strain JEL423)</name>
    <dbReference type="NCBI Taxonomy" id="403673"/>
    <lineage>
        <taxon>Eukaryota</taxon>
        <taxon>Fungi</taxon>
        <taxon>Fungi incertae sedis</taxon>
        <taxon>Chytridiomycota</taxon>
        <taxon>Chytridiomycota incertae sedis</taxon>
        <taxon>Chytridiomycetes</taxon>
        <taxon>Rhizophydiales</taxon>
        <taxon>Rhizophydiales incertae sedis</taxon>
        <taxon>Batrachochytrium</taxon>
    </lineage>
</organism>
<protein>
    <submittedName>
        <fullName evidence="2">Uncharacterized protein</fullName>
    </submittedName>
</protein>
<feature type="compositionally biased region" description="Polar residues" evidence="1">
    <location>
        <begin position="55"/>
        <end position="76"/>
    </location>
</feature>
<dbReference type="Proteomes" id="UP000077115">
    <property type="component" value="Unassembled WGS sequence"/>
</dbReference>
<feature type="region of interest" description="Disordered" evidence="1">
    <location>
        <begin position="47"/>
        <end position="76"/>
    </location>
</feature>
<gene>
    <name evidence="2" type="ORF">BDEG_23278</name>
</gene>
<feature type="region of interest" description="Disordered" evidence="1">
    <location>
        <begin position="1086"/>
        <end position="1122"/>
    </location>
</feature>
<reference evidence="2 3" key="1">
    <citation type="submission" date="2006-10" db="EMBL/GenBank/DDBJ databases">
        <title>The Genome Sequence of Batrachochytrium dendrobatidis JEL423.</title>
        <authorList>
            <consortium name="The Broad Institute Genome Sequencing Platform"/>
            <person name="Birren B."/>
            <person name="Lander E."/>
            <person name="Galagan J."/>
            <person name="Cuomo C."/>
            <person name="Devon K."/>
            <person name="Jaffe D."/>
            <person name="Butler J."/>
            <person name="Alvarez P."/>
            <person name="Gnerre S."/>
            <person name="Grabherr M."/>
            <person name="Kleber M."/>
            <person name="Mauceli E."/>
            <person name="Brockman W."/>
            <person name="Young S."/>
            <person name="LaButti K."/>
            <person name="Sykes S."/>
            <person name="DeCaprio D."/>
            <person name="Crawford M."/>
            <person name="Koehrsen M."/>
            <person name="Engels R."/>
            <person name="Montgomery P."/>
            <person name="Pearson M."/>
            <person name="Howarth C."/>
            <person name="Larson L."/>
            <person name="White J."/>
            <person name="O'Leary S."/>
            <person name="Kodira C."/>
            <person name="Zeng Q."/>
            <person name="Yandava C."/>
            <person name="Alvarado L."/>
            <person name="Longcore J."/>
            <person name="James T."/>
        </authorList>
    </citation>
    <scope>NUCLEOTIDE SEQUENCE [LARGE SCALE GENOMIC DNA]</scope>
    <source>
        <strain evidence="2 3">JEL423</strain>
    </source>
</reference>
<feature type="region of interest" description="Disordered" evidence="1">
    <location>
        <begin position="423"/>
        <end position="476"/>
    </location>
</feature>
<evidence type="ECO:0000256" key="1">
    <source>
        <dbReference type="SAM" id="MobiDB-lite"/>
    </source>
</evidence>
<feature type="compositionally biased region" description="Low complexity" evidence="1">
    <location>
        <begin position="911"/>
        <end position="924"/>
    </location>
</feature>
<feature type="compositionally biased region" description="Polar residues" evidence="1">
    <location>
        <begin position="1016"/>
        <end position="1029"/>
    </location>
</feature>
<feature type="region of interest" description="Disordered" evidence="1">
    <location>
        <begin position="998"/>
        <end position="1035"/>
    </location>
</feature>
<dbReference type="EMBL" id="DS022303">
    <property type="protein sequence ID" value="OAJ39429.1"/>
    <property type="molecule type" value="Genomic_DNA"/>
</dbReference>
<proteinExistence type="predicted"/>
<dbReference type="AlphaFoldDB" id="A0A177WH26"/>
<accession>A0A177WH26</accession>
<reference evidence="2 3" key="2">
    <citation type="submission" date="2016-05" db="EMBL/GenBank/DDBJ databases">
        <title>Lineage-specific infection strategies underlie the spectrum of fungal disease in amphibians.</title>
        <authorList>
            <person name="Cuomo C.A."/>
            <person name="Farrer R.A."/>
            <person name="James T."/>
            <person name="Longcore J."/>
            <person name="Birren B."/>
        </authorList>
    </citation>
    <scope>NUCLEOTIDE SEQUENCE [LARGE SCALE GENOMIC DNA]</scope>
    <source>
        <strain evidence="2 3">JEL423</strain>
    </source>
</reference>
<feature type="compositionally biased region" description="Polar residues" evidence="1">
    <location>
        <begin position="423"/>
        <end position="437"/>
    </location>
</feature>
<feature type="compositionally biased region" description="Polar residues" evidence="1">
    <location>
        <begin position="949"/>
        <end position="961"/>
    </location>
</feature>
<sequence>MDQLLDRIALLQDICRKDNIIISQYEKQLASQSNHIAYLESRLRSYSSTPHSSSATTEHINNNPHHTYRPSPTVSNTENRIQTHQLYNYSYYGQKPPNPFTPVGAAGPADVHVIPQTAPWNQSAPPANYNPSYSNSNSATPCLSKTLNHPFTSSRTSYPPTNTNRDYRELPTFEPAATPIHQSSVPNDVGSTSEPHIVQSEGIPTESNAPAYTKASDTVPAETFGVESVTSLAPTNLKPVLPTAQLLKTVTDSGVSIQHESTPISTESVQATHDTPPAVVETEQLENNSMEDVQETTTQLISTDCPTVTTAALESNTVAASPSIDHLEHSTAVLDPPLTIEPVIEETPVQSKLPLEEPIVEKLVQIQKPETETLIESSNKVVEHPEVEPIDHDLNDNHTSPVLDALPITQGIDKEIVSDVTNSKSLNDSKPLTNASIESDMPVENVEKEPIENTDLENTIPTADEPSSIAPVVNTSPAQSSDNDFCLDASENKLISWTTVIRKSHPGSLSHMRPSTRDVIRSAIRDFLTSIIGSKNTALCIVFDKSNRSEPAIPEIMLPAFLIWFNNLLDNGLLENNRKSKSKKSIENQSGLPATPAKAIDTKLFFNETSDTIEDGSVDQVETAVETKHTIEAKDNDIFDAKAAGTEAIKFVSNVKADGLDESTIQNDQMECEEESNTLSNSATDCWCAWVDIIRQKYPQFIAKDNAWAEFSTLFSNRNHLGNVMVKSLFGSQKFTYQGIPPEIQVQFLTEFESAFVRKKTEVFTPAKKDSVILPIYRAWPTPTHEQKALAFQHNMVIWRSTLERVRGNLFDGINNVPPLAITRIIHAAQEFISNLKTDKESAEILKCGHFIPRHCINRFSHWLKSTGCYTGELSSTISASITSNTFGLIKTMPAQVDENTETPEKSANGAAPSTSSHTPTTASLVFTPTKPSISKTTLAKRRAAESKSAPSSNQDYALPSDNVSSAFIKSGPTDDYTFTNHSSGDDTKPIKSEMLFSSAKTLSQPRRSMRREKSVPSTQPRSNDTLLNTPVAGSLRKNIKSQSADLIQLKLEASPSVESKGEYTQSNSDTAATLTDAGFSAFKMKDKHASSKTQDDQKKTVDQGALTPVSRRVLSTNTPDLCSPNYSEASSMVNNNIPQIVHIDGKSLRISRYNQLSN</sequence>
<feature type="region of interest" description="Disordered" evidence="1">
    <location>
        <begin position="898"/>
        <end position="961"/>
    </location>
</feature>
<feature type="compositionally biased region" description="Polar residues" evidence="1">
    <location>
        <begin position="925"/>
        <end position="938"/>
    </location>
</feature>